<dbReference type="InterPro" id="IPR014044">
    <property type="entry name" value="CAP_dom"/>
</dbReference>
<dbReference type="InterPro" id="IPR035940">
    <property type="entry name" value="CAP_sf"/>
</dbReference>
<protein>
    <recommendedName>
        <fullName evidence="2">SCP domain-containing protein</fullName>
    </recommendedName>
</protein>
<name>A0A1B2HAG8_9PSEU</name>
<dbReference type="SUPFAM" id="SSF55797">
    <property type="entry name" value="PR-1-like"/>
    <property type="match status" value="1"/>
</dbReference>
<evidence type="ECO:0000313" key="3">
    <source>
        <dbReference type="EMBL" id="ANZ34708.1"/>
    </source>
</evidence>
<evidence type="ECO:0000259" key="2">
    <source>
        <dbReference type="Pfam" id="PF00188"/>
    </source>
</evidence>
<dbReference type="KEGG" id="led:BBK82_00045"/>
<dbReference type="AlphaFoldDB" id="A0A1B2HAG8"/>
<keyword evidence="1" id="KW-0732">Signal</keyword>
<dbReference type="Proteomes" id="UP000093053">
    <property type="component" value="Chromosome"/>
</dbReference>
<dbReference type="Pfam" id="PF00188">
    <property type="entry name" value="CAP"/>
    <property type="match status" value="1"/>
</dbReference>
<dbReference type="PANTHER" id="PTHR31157">
    <property type="entry name" value="SCP DOMAIN-CONTAINING PROTEIN"/>
    <property type="match status" value="1"/>
</dbReference>
<organism evidence="3 4">
    <name type="scientific">Lentzea guizhouensis</name>
    <dbReference type="NCBI Taxonomy" id="1586287"/>
    <lineage>
        <taxon>Bacteria</taxon>
        <taxon>Bacillati</taxon>
        <taxon>Actinomycetota</taxon>
        <taxon>Actinomycetes</taxon>
        <taxon>Pseudonocardiales</taxon>
        <taxon>Pseudonocardiaceae</taxon>
        <taxon>Lentzea</taxon>
    </lineage>
</organism>
<dbReference type="CDD" id="cd05379">
    <property type="entry name" value="CAP_bacterial"/>
    <property type="match status" value="1"/>
</dbReference>
<feature type="signal peptide" evidence="1">
    <location>
        <begin position="1"/>
        <end position="19"/>
    </location>
</feature>
<evidence type="ECO:0000256" key="1">
    <source>
        <dbReference type="SAM" id="SignalP"/>
    </source>
</evidence>
<proteinExistence type="predicted"/>
<accession>A0A1B2HAG8</accession>
<feature type="domain" description="SCP" evidence="2">
    <location>
        <begin position="34"/>
        <end position="152"/>
    </location>
</feature>
<dbReference type="Gene3D" id="3.40.33.10">
    <property type="entry name" value="CAP"/>
    <property type="match status" value="1"/>
</dbReference>
<feature type="chain" id="PRO_5039208661" description="SCP domain-containing protein" evidence="1">
    <location>
        <begin position="20"/>
        <end position="155"/>
    </location>
</feature>
<gene>
    <name evidence="3" type="ORF">BBK82_00045</name>
</gene>
<dbReference type="PANTHER" id="PTHR31157:SF1">
    <property type="entry name" value="SCP DOMAIN-CONTAINING PROTEIN"/>
    <property type="match status" value="1"/>
</dbReference>
<reference evidence="3 4" key="1">
    <citation type="submission" date="2016-07" db="EMBL/GenBank/DDBJ databases">
        <title>Complete genome sequence of the Lentzea guizhouensis DHS C013.</title>
        <authorList>
            <person name="Cao C."/>
        </authorList>
    </citation>
    <scope>NUCLEOTIDE SEQUENCE [LARGE SCALE GENOMIC DNA]</scope>
    <source>
        <strain evidence="3 4">DHS C013</strain>
    </source>
</reference>
<dbReference type="RefSeq" id="WP_065913128.1">
    <property type="nucleotide sequence ID" value="NZ_CP016793.1"/>
</dbReference>
<sequence length="155" mass="16395">MYRSTVVALFLTVSSLAVAVPATAAADPRADIVTLTNAERAKAGCGALKRHTALDTAAQSHSADMAKHNYFSHTGRDGSSPTARMQRAGYPRNTGTGENIAAGYPTAAETVKGWLASAGHRRNMLNCAYKSIGVGYSPATTATYKHYWVQNFGTV</sequence>
<dbReference type="EMBL" id="CP016793">
    <property type="protein sequence ID" value="ANZ34708.1"/>
    <property type="molecule type" value="Genomic_DNA"/>
</dbReference>
<keyword evidence="4" id="KW-1185">Reference proteome</keyword>
<evidence type="ECO:0000313" key="4">
    <source>
        <dbReference type="Proteomes" id="UP000093053"/>
    </source>
</evidence>